<evidence type="ECO:0000259" key="2">
    <source>
        <dbReference type="PROSITE" id="PS51084"/>
    </source>
</evidence>
<dbReference type="Pfam" id="PF04677">
    <property type="entry name" value="CwfJ_C_1"/>
    <property type="match status" value="1"/>
</dbReference>
<feature type="domain" description="HIT" evidence="2">
    <location>
        <begin position="281"/>
        <end position="384"/>
    </location>
</feature>
<accession>A0A1V9YNL6</accession>
<name>A0A1V9YNL6_ACHHY</name>
<dbReference type="PANTHER" id="PTHR12072">
    <property type="entry name" value="CWF19, CELL CYCLE CONTROL PROTEIN"/>
    <property type="match status" value="1"/>
</dbReference>
<proteinExistence type="predicted"/>
<dbReference type="InterPro" id="IPR011146">
    <property type="entry name" value="HIT-like"/>
</dbReference>
<evidence type="ECO:0000256" key="1">
    <source>
        <dbReference type="PROSITE-ProRule" id="PRU00464"/>
    </source>
</evidence>
<comment type="caution">
    <text evidence="3">The sequence shown here is derived from an EMBL/GenBank/DDBJ whole genome shotgun (WGS) entry which is preliminary data.</text>
</comment>
<comment type="caution">
    <text evidence="1">Lacks conserved residue(s) required for the propagation of feature annotation.</text>
</comment>
<dbReference type="InterPro" id="IPR006767">
    <property type="entry name" value="Cwf19-like_C_dom-2"/>
</dbReference>
<dbReference type="Proteomes" id="UP000243579">
    <property type="component" value="Unassembled WGS sequence"/>
</dbReference>
<dbReference type="GO" id="GO:0003824">
    <property type="term" value="F:catalytic activity"/>
    <property type="evidence" value="ECO:0007669"/>
    <property type="project" value="InterPro"/>
</dbReference>
<dbReference type="Pfam" id="PF04676">
    <property type="entry name" value="CwfJ_C_2"/>
    <property type="match status" value="1"/>
</dbReference>
<evidence type="ECO:0000313" key="3">
    <source>
        <dbReference type="EMBL" id="OQR87284.1"/>
    </source>
</evidence>
<evidence type="ECO:0000313" key="4">
    <source>
        <dbReference type="Proteomes" id="UP000243579"/>
    </source>
</evidence>
<dbReference type="GO" id="GO:0000398">
    <property type="term" value="P:mRNA splicing, via spliceosome"/>
    <property type="evidence" value="ECO:0007669"/>
    <property type="project" value="TreeGrafter"/>
</dbReference>
<dbReference type="SUPFAM" id="SSF54197">
    <property type="entry name" value="HIT-like"/>
    <property type="match status" value="1"/>
</dbReference>
<sequence>MVKVLLSGDVGTAWSTLCTRVQKLHASAHGPFDLVLCTGKADVAAVDVEAWPMPVYVLGTAGAVPPPSTNLHIVTENQVLDLCGLQVAFVPDDAGATAMAATLGPVDVLVTADFPDGYDQLLPEKVPAEIQHVGSKAARLAAVAATPRYHIVGTHGFFHQHLPYVTTVPGVGRRVSRLIALGHVGASTDKAKKWLHALNLMPLDASATVDIPAGTTQSPFDAAPPAKRFKADALSADVAARLVQKSAAASQFRYDPAVAATGQGAHEKLRRPVVAYREECWFCLATPTVETHLLVSIGDEAYVAIPKGPIVPDHVLIVPIQHVSSMAALKPAAAAEVQRFQEALAAYFASVGKALVTMDRNVATLGAAHAHLQLVPVPRDAVDHIEHICREEGKQYHVDFKVLPPEAPAPTDAEYFLISFSDGHGGRTRLYHRVRGKHYMQFGRRVAATLLGMPEREDWKSCVVPKDDETKMAADLKAAFAPFDFTLS</sequence>
<dbReference type="GO" id="GO:0071014">
    <property type="term" value="C:post-mRNA release spliceosomal complex"/>
    <property type="evidence" value="ECO:0007669"/>
    <property type="project" value="TreeGrafter"/>
</dbReference>
<protein>
    <recommendedName>
        <fullName evidence="2">HIT domain-containing protein</fullName>
    </recommendedName>
</protein>
<gene>
    <name evidence="3" type="ORF">ACHHYP_20402</name>
</gene>
<dbReference type="AlphaFoldDB" id="A0A1V9YNL6"/>
<dbReference type="GO" id="GO:0061632">
    <property type="term" value="F:RNA lariat debranching enzyme activator activity"/>
    <property type="evidence" value="ECO:0007669"/>
    <property type="project" value="TreeGrafter"/>
</dbReference>
<dbReference type="InterPro" id="IPR040194">
    <property type="entry name" value="Cwf19-like"/>
</dbReference>
<organism evidence="3 4">
    <name type="scientific">Achlya hypogyna</name>
    <name type="common">Oomycete</name>
    <name type="synonym">Protoachlya hypogyna</name>
    <dbReference type="NCBI Taxonomy" id="1202772"/>
    <lineage>
        <taxon>Eukaryota</taxon>
        <taxon>Sar</taxon>
        <taxon>Stramenopiles</taxon>
        <taxon>Oomycota</taxon>
        <taxon>Saprolegniomycetes</taxon>
        <taxon>Saprolegniales</taxon>
        <taxon>Achlyaceae</taxon>
        <taxon>Achlya</taxon>
    </lineage>
</organism>
<dbReference type="InterPro" id="IPR036265">
    <property type="entry name" value="HIT-like_sf"/>
</dbReference>
<dbReference type="PANTHER" id="PTHR12072:SF4">
    <property type="entry name" value="CWF19-LIKE PROTEIN 1"/>
    <property type="match status" value="1"/>
</dbReference>
<dbReference type="Gene3D" id="3.30.428.10">
    <property type="entry name" value="HIT-like"/>
    <property type="match status" value="1"/>
</dbReference>
<dbReference type="OrthoDB" id="444325at2759"/>
<dbReference type="STRING" id="1202772.A0A1V9YNL6"/>
<dbReference type="EMBL" id="JNBR01001452">
    <property type="protein sequence ID" value="OQR87284.1"/>
    <property type="molecule type" value="Genomic_DNA"/>
</dbReference>
<keyword evidence="4" id="KW-1185">Reference proteome</keyword>
<dbReference type="PROSITE" id="PS51084">
    <property type="entry name" value="HIT_2"/>
    <property type="match status" value="1"/>
</dbReference>
<dbReference type="InterPro" id="IPR006768">
    <property type="entry name" value="Cwf19-like_C_dom-1"/>
</dbReference>
<reference evidence="3 4" key="1">
    <citation type="journal article" date="2014" name="Genome Biol. Evol.">
        <title>The secreted proteins of Achlya hypogyna and Thraustotheca clavata identify the ancestral oomycete secretome and reveal gene acquisitions by horizontal gene transfer.</title>
        <authorList>
            <person name="Misner I."/>
            <person name="Blouin N."/>
            <person name="Leonard G."/>
            <person name="Richards T.A."/>
            <person name="Lane C.E."/>
        </authorList>
    </citation>
    <scope>NUCLEOTIDE SEQUENCE [LARGE SCALE GENOMIC DNA]</scope>
    <source>
        <strain evidence="3 4">ATCC 48635</strain>
    </source>
</reference>